<keyword evidence="7" id="KW-1185">Reference proteome</keyword>
<comment type="similarity">
    <text evidence="1">Belongs to the ABC transporter superfamily.</text>
</comment>
<dbReference type="PANTHER" id="PTHR43335:SF4">
    <property type="entry name" value="ABC TRANSPORTER, ATP-BINDING PROTEIN"/>
    <property type="match status" value="1"/>
</dbReference>
<dbReference type="Pfam" id="PF00005">
    <property type="entry name" value="ABC_tran"/>
    <property type="match status" value="1"/>
</dbReference>
<dbReference type="PANTHER" id="PTHR43335">
    <property type="entry name" value="ABC TRANSPORTER, ATP-BINDING PROTEIN"/>
    <property type="match status" value="1"/>
</dbReference>
<keyword evidence="4 6" id="KW-0067">ATP-binding</keyword>
<evidence type="ECO:0000256" key="2">
    <source>
        <dbReference type="ARBA" id="ARBA00022448"/>
    </source>
</evidence>
<dbReference type="KEGG" id="aft:BBF96_01060"/>
<dbReference type="SMART" id="SM00382">
    <property type="entry name" value="AAA"/>
    <property type="match status" value="1"/>
</dbReference>
<dbReference type="Gene3D" id="3.40.50.300">
    <property type="entry name" value="P-loop containing nucleotide triphosphate hydrolases"/>
    <property type="match status" value="1"/>
</dbReference>
<organism evidence="6 7">
    <name type="scientific">Anoxybacter fermentans</name>
    <dbReference type="NCBI Taxonomy" id="1323375"/>
    <lineage>
        <taxon>Bacteria</taxon>
        <taxon>Bacillati</taxon>
        <taxon>Bacillota</taxon>
        <taxon>Clostridia</taxon>
        <taxon>Halanaerobiales</taxon>
        <taxon>Anoxybacter</taxon>
    </lineage>
</organism>
<dbReference type="InterPro" id="IPR003439">
    <property type="entry name" value="ABC_transporter-like_ATP-bd"/>
</dbReference>
<dbReference type="OrthoDB" id="9804819at2"/>
<reference evidence="6 7" key="1">
    <citation type="submission" date="2016-07" db="EMBL/GenBank/DDBJ databases">
        <title>Genome and transcriptome analysis of iron-reducing fermentative bacteria Anoxybacter fermentans.</title>
        <authorList>
            <person name="Zeng X."/>
            <person name="Shao Z."/>
        </authorList>
    </citation>
    <scope>NUCLEOTIDE SEQUENCE [LARGE SCALE GENOMIC DNA]</scope>
    <source>
        <strain evidence="6 7">DY22613</strain>
    </source>
</reference>
<dbReference type="AlphaFoldDB" id="A0A3Q9HNV8"/>
<dbReference type="GO" id="GO:0016887">
    <property type="term" value="F:ATP hydrolysis activity"/>
    <property type="evidence" value="ECO:0007669"/>
    <property type="project" value="InterPro"/>
</dbReference>
<evidence type="ECO:0000313" key="6">
    <source>
        <dbReference type="EMBL" id="AZR72103.1"/>
    </source>
</evidence>
<evidence type="ECO:0000256" key="3">
    <source>
        <dbReference type="ARBA" id="ARBA00022741"/>
    </source>
</evidence>
<dbReference type="InterPro" id="IPR003593">
    <property type="entry name" value="AAA+_ATPase"/>
</dbReference>
<sequence length="308" mass="35618">MLEVKNLIKRYGNFTVLKGINFTIEKGSVFGFLGPNGAGKSTTMNILTGLIDYEEGQIFLDGQDFGKNKETLRLRIGYLPENPIYYPYMNAYEYLWMIGDLSGYPVNQIKKRIDELLKLVGLKDAARRRVGGYSRGMKQRLGLAVALFNHPDYLFLDEPTSALDPEGRLEMLKLMEELKELKITVFLSTHILADVERVCDKVSILHKGEIKLTETMVDLRKKFIQPIFDLEMEGNLEEIKDELKRLEWVEEVHIDESKIAVYVTDLEIGKKELPQVIGRLKMPLISYKIRQTTLEDIFIRMVKRDENF</sequence>
<keyword evidence="2" id="KW-0813">Transport</keyword>
<feature type="domain" description="ABC transporter" evidence="5">
    <location>
        <begin position="2"/>
        <end position="232"/>
    </location>
</feature>
<dbReference type="GO" id="GO:0005524">
    <property type="term" value="F:ATP binding"/>
    <property type="evidence" value="ECO:0007669"/>
    <property type="project" value="UniProtKB-KW"/>
</dbReference>
<dbReference type="RefSeq" id="WP_127015429.1">
    <property type="nucleotide sequence ID" value="NZ_CP016379.1"/>
</dbReference>
<evidence type="ECO:0000259" key="5">
    <source>
        <dbReference type="PROSITE" id="PS50893"/>
    </source>
</evidence>
<accession>A0A3Q9HNV8</accession>
<evidence type="ECO:0000256" key="4">
    <source>
        <dbReference type="ARBA" id="ARBA00022840"/>
    </source>
</evidence>
<dbReference type="EMBL" id="CP016379">
    <property type="protein sequence ID" value="AZR72103.1"/>
    <property type="molecule type" value="Genomic_DNA"/>
</dbReference>
<evidence type="ECO:0000313" key="7">
    <source>
        <dbReference type="Proteomes" id="UP000267250"/>
    </source>
</evidence>
<dbReference type="InterPro" id="IPR027417">
    <property type="entry name" value="P-loop_NTPase"/>
</dbReference>
<proteinExistence type="inferred from homology"/>
<dbReference type="SUPFAM" id="SSF52540">
    <property type="entry name" value="P-loop containing nucleoside triphosphate hydrolases"/>
    <property type="match status" value="1"/>
</dbReference>
<protein>
    <submittedName>
        <fullName evidence="6">Multidrug ABC transporter ATP-binding protein</fullName>
    </submittedName>
</protein>
<dbReference type="PROSITE" id="PS50893">
    <property type="entry name" value="ABC_TRANSPORTER_2"/>
    <property type="match status" value="1"/>
</dbReference>
<dbReference type="CDD" id="cd03230">
    <property type="entry name" value="ABC_DR_subfamily_A"/>
    <property type="match status" value="1"/>
</dbReference>
<name>A0A3Q9HNV8_9FIRM</name>
<dbReference type="Proteomes" id="UP000267250">
    <property type="component" value="Chromosome"/>
</dbReference>
<keyword evidence="3" id="KW-0547">Nucleotide-binding</keyword>
<gene>
    <name evidence="6" type="ORF">BBF96_01060</name>
</gene>
<evidence type="ECO:0000256" key="1">
    <source>
        <dbReference type="ARBA" id="ARBA00005417"/>
    </source>
</evidence>